<protein>
    <submittedName>
        <fullName evidence="2">Uncharacterized protein</fullName>
    </submittedName>
</protein>
<feature type="compositionally biased region" description="Low complexity" evidence="1">
    <location>
        <begin position="12"/>
        <end position="36"/>
    </location>
</feature>
<keyword evidence="3" id="KW-1185">Reference proteome</keyword>
<evidence type="ECO:0000313" key="2">
    <source>
        <dbReference type="EMBL" id="KAG8068107.1"/>
    </source>
</evidence>
<accession>A0A8J5SNH2</accession>
<feature type="compositionally biased region" description="Low complexity" evidence="1">
    <location>
        <begin position="83"/>
        <end position="100"/>
    </location>
</feature>
<dbReference type="EMBL" id="JAAALK010000284">
    <property type="protein sequence ID" value="KAG8068107.1"/>
    <property type="molecule type" value="Genomic_DNA"/>
</dbReference>
<sequence>MGLFSWWKGRRSGSPEPAKAAGGSAAEFAAAGSHGAWRCGGSGSGRLRTRPSSSSGRRRSPAPLSRSRDTAPSPTTSNRAAGSSCRPQARARRSSASSSDFRARGESYRHRPSWAVPVTPLEAWRPAQPHISDIDSQIATWTTMVDCLDRESMNNCLAA</sequence>
<gene>
    <name evidence="2" type="ORF">GUJ93_ZPchr0005g15902</name>
</gene>
<feature type="compositionally biased region" description="Low complexity" evidence="1">
    <location>
        <begin position="50"/>
        <end position="65"/>
    </location>
</feature>
<comment type="caution">
    <text evidence="2">The sequence shown here is derived from an EMBL/GenBank/DDBJ whole genome shotgun (WGS) entry which is preliminary data.</text>
</comment>
<name>A0A8J5SNH2_ZIZPA</name>
<feature type="region of interest" description="Disordered" evidence="1">
    <location>
        <begin position="1"/>
        <end position="110"/>
    </location>
</feature>
<reference evidence="2" key="2">
    <citation type="submission" date="2021-02" db="EMBL/GenBank/DDBJ databases">
        <authorList>
            <person name="Kimball J.A."/>
            <person name="Haas M.W."/>
            <person name="Macchietto M."/>
            <person name="Kono T."/>
            <person name="Duquette J."/>
            <person name="Shao M."/>
        </authorList>
    </citation>
    <scope>NUCLEOTIDE SEQUENCE</scope>
    <source>
        <tissue evidence="2">Fresh leaf tissue</tissue>
    </source>
</reference>
<dbReference type="Proteomes" id="UP000729402">
    <property type="component" value="Unassembled WGS sequence"/>
</dbReference>
<organism evidence="2 3">
    <name type="scientific">Zizania palustris</name>
    <name type="common">Northern wild rice</name>
    <dbReference type="NCBI Taxonomy" id="103762"/>
    <lineage>
        <taxon>Eukaryota</taxon>
        <taxon>Viridiplantae</taxon>
        <taxon>Streptophyta</taxon>
        <taxon>Embryophyta</taxon>
        <taxon>Tracheophyta</taxon>
        <taxon>Spermatophyta</taxon>
        <taxon>Magnoliopsida</taxon>
        <taxon>Liliopsida</taxon>
        <taxon>Poales</taxon>
        <taxon>Poaceae</taxon>
        <taxon>BOP clade</taxon>
        <taxon>Oryzoideae</taxon>
        <taxon>Oryzeae</taxon>
        <taxon>Zizaniinae</taxon>
        <taxon>Zizania</taxon>
    </lineage>
</organism>
<reference evidence="2" key="1">
    <citation type="journal article" date="2021" name="bioRxiv">
        <title>Whole Genome Assembly and Annotation of Northern Wild Rice, Zizania palustris L., Supports a Whole Genome Duplication in the Zizania Genus.</title>
        <authorList>
            <person name="Haas M."/>
            <person name="Kono T."/>
            <person name="Macchietto M."/>
            <person name="Millas R."/>
            <person name="McGilp L."/>
            <person name="Shao M."/>
            <person name="Duquette J."/>
            <person name="Hirsch C.N."/>
            <person name="Kimball J."/>
        </authorList>
    </citation>
    <scope>NUCLEOTIDE SEQUENCE</scope>
    <source>
        <tissue evidence="2">Fresh leaf tissue</tissue>
    </source>
</reference>
<feature type="compositionally biased region" description="Polar residues" evidence="1">
    <location>
        <begin position="70"/>
        <end position="81"/>
    </location>
</feature>
<evidence type="ECO:0000256" key="1">
    <source>
        <dbReference type="SAM" id="MobiDB-lite"/>
    </source>
</evidence>
<evidence type="ECO:0000313" key="3">
    <source>
        <dbReference type="Proteomes" id="UP000729402"/>
    </source>
</evidence>
<dbReference type="AlphaFoldDB" id="A0A8J5SNH2"/>
<proteinExistence type="predicted"/>